<reference evidence="1" key="1">
    <citation type="submission" date="2021-03" db="EMBL/GenBank/DDBJ databases">
        <authorList>
            <consortium name="DOE Joint Genome Institute"/>
            <person name="Ahrendt S."/>
            <person name="Looney B.P."/>
            <person name="Miyauchi S."/>
            <person name="Morin E."/>
            <person name="Drula E."/>
            <person name="Courty P.E."/>
            <person name="Chicoki N."/>
            <person name="Fauchery L."/>
            <person name="Kohler A."/>
            <person name="Kuo A."/>
            <person name="Labutti K."/>
            <person name="Pangilinan J."/>
            <person name="Lipzen A."/>
            <person name="Riley R."/>
            <person name="Andreopoulos W."/>
            <person name="He G."/>
            <person name="Johnson J."/>
            <person name="Barry K.W."/>
            <person name="Grigoriev I.V."/>
            <person name="Nagy L."/>
            <person name="Hibbett D."/>
            <person name="Henrissat B."/>
            <person name="Matheny P.B."/>
            <person name="Labbe J."/>
            <person name="Martin F."/>
        </authorList>
    </citation>
    <scope>NUCLEOTIDE SEQUENCE</scope>
    <source>
        <strain evidence="1">HHB10654</strain>
    </source>
</reference>
<proteinExistence type="predicted"/>
<protein>
    <submittedName>
        <fullName evidence="1">Uncharacterized protein</fullName>
    </submittedName>
</protein>
<accession>A0ACB8TBT6</accession>
<dbReference type="EMBL" id="MU277193">
    <property type="protein sequence ID" value="KAI0066020.1"/>
    <property type="molecule type" value="Genomic_DNA"/>
</dbReference>
<organism evidence="1 2">
    <name type="scientific">Artomyces pyxidatus</name>
    <dbReference type="NCBI Taxonomy" id="48021"/>
    <lineage>
        <taxon>Eukaryota</taxon>
        <taxon>Fungi</taxon>
        <taxon>Dikarya</taxon>
        <taxon>Basidiomycota</taxon>
        <taxon>Agaricomycotina</taxon>
        <taxon>Agaricomycetes</taxon>
        <taxon>Russulales</taxon>
        <taxon>Auriscalpiaceae</taxon>
        <taxon>Artomyces</taxon>
    </lineage>
</organism>
<comment type="caution">
    <text evidence="1">The sequence shown here is derived from an EMBL/GenBank/DDBJ whole genome shotgun (WGS) entry which is preliminary data.</text>
</comment>
<evidence type="ECO:0000313" key="2">
    <source>
        <dbReference type="Proteomes" id="UP000814140"/>
    </source>
</evidence>
<sequence>MQRPTCTDVRIRSIADAQVVFFAVSKGILPIVSRRLDSEERRCIRSGSVYVWEERGPDAEATGLGIERWTDGIRWGPSRVKDEFLFYNEKELDVELDVIVHPSVLSVFRPPCLPVDQCRTIPATRYSMHIPPGSFYGRPRERLVKQTYSVFVDTGRGRRKWHLIAYFTQETIDSLYTIDDYPDLARLRVPPGRFRSARGPKKGSRESPQDQNIGQSPSSSQGSYSPTYTPYPMAVPRPPSPLDPPVWPRLQTWPVGSVANQSRFGHTPEGAQILAPLAFLETTHIPRRHPIDDRALRSFTVS</sequence>
<keyword evidence="2" id="KW-1185">Reference proteome</keyword>
<evidence type="ECO:0000313" key="1">
    <source>
        <dbReference type="EMBL" id="KAI0066020.1"/>
    </source>
</evidence>
<dbReference type="Proteomes" id="UP000814140">
    <property type="component" value="Unassembled WGS sequence"/>
</dbReference>
<gene>
    <name evidence="1" type="ORF">BV25DRAFT_1797199</name>
</gene>
<name>A0ACB8TBT6_9AGAM</name>
<reference evidence="1" key="2">
    <citation type="journal article" date="2022" name="New Phytol.">
        <title>Evolutionary transition to the ectomycorrhizal habit in the genomes of a hyperdiverse lineage of mushroom-forming fungi.</title>
        <authorList>
            <person name="Looney B."/>
            <person name="Miyauchi S."/>
            <person name="Morin E."/>
            <person name="Drula E."/>
            <person name="Courty P.E."/>
            <person name="Kohler A."/>
            <person name="Kuo A."/>
            <person name="LaButti K."/>
            <person name="Pangilinan J."/>
            <person name="Lipzen A."/>
            <person name="Riley R."/>
            <person name="Andreopoulos W."/>
            <person name="He G."/>
            <person name="Johnson J."/>
            <person name="Nolan M."/>
            <person name="Tritt A."/>
            <person name="Barry K.W."/>
            <person name="Grigoriev I.V."/>
            <person name="Nagy L.G."/>
            <person name="Hibbett D."/>
            <person name="Henrissat B."/>
            <person name="Matheny P.B."/>
            <person name="Labbe J."/>
            <person name="Martin F.M."/>
        </authorList>
    </citation>
    <scope>NUCLEOTIDE SEQUENCE</scope>
    <source>
        <strain evidence="1">HHB10654</strain>
    </source>
</reference>